<dbReference type="InterPro" id="IPR016130">
    <property type="entry name" value="Tyr_Pase_AS"/>
</dbReference>
<dbReference type="Proteomes" id="UP000318681">
    <property type="component" value="Unassembled WGS sequence"/>
</dbReference>
<proteinExistence type="inferred from homology"/>
<evidence type="ECO:0000259" key="3">
    <source>
        <dbReference type="PROSITE" id="PS50056"/>
    </source>
</evidence>
<keyword evidence="6" id="KW-1185">Reference proteome</keyword>
<dbReference type="PROSITE" id="PS50056">
    <property type="entry name" value="TYR_PHOSPHATASE_2"/>
    <property type="match status" value="1"/>
</dbReference>
<evidence type="ECO:0000259" key="4">
    <source>
        <dbReference type="PROSITE" id="PS50206"/>
    </source>
</evidence>
<dbReference type="EC" id="3.1.3.48" evidence="2"/>
<dbReference type="GO" id="GO:0004725">
    <property type="term" value="F:protein tyrosine phosphatase activity"/>
    <property type="evidence" value="ECO:0007669"/>
    <property type="project" value="UniProtKB-EC"/>
</dbReference>
<dbReference type="Pfam" id="PF13350">
    <property type="entry name" value="Y_phosphatase3"/>
    <property type="match status" value="1"/>
</dbReference>
<dbReference type="InterPro" id="IPR029021">
    <property type="entry name" value="Prot-tyrosine_phosphatase-like"/>
</dbReference>
<dbReference type="OrthoDB" id="1188001at2"/>
<dbReference type="SUPFAM" id="SSF52799">
    <property type="entry name" value="(Phosphotyrosine protein) phosphatases II"/>
    <property type="match status" value="1"/>
</dbReference>
<organism evidence="5 6">
    <name type="scientific">Alterirhizorhabdus solaris</name>
    <dbReference type="NCBI Taxonomy" id="2529389"/>
    <lineage>
        <taxon>Bacteria</taxon>
        <taxon>Pseudomonadati</taxon>
        <taxon>Pseudomonadota</taxon>
        <taxon>Alphaproteobacteria</taxon>
        <taxon>Sphingomonadales</taxon>
        <taxon>Rhizorhabdaceae</taxon>
        <taxon>Alterirhizorhabdus</taxon>
    </lineage>
</organism>
<dbReference type="PANTHER" id="PTHR31126">
    <property type="entry name" value="TYROSINE-PROTEIN PHOSPHATASE"/>
    <property type="match status" value="1"/>
</dbReference>
<accession>A0A558R8Z1</accession>
<name>A0A558R8Z1_9SPHN</name>
<dbReference type="InterPro" id="IPR000387">
    <property type="entry name" value="Tyr_Pase_dom"/>
</dbReference>
<dbReference type="EMBL" id="VNIM01000016">
    <property type="protein sequence ID" value="TVV75836.1"/>
    <property type="molecule type" value="Genomic_DNA"/>
</dbReference>
<dbReference type="InterPro" id="IPR026893">
    <property type="entry name" value="Tyr/Ser_Pase_IphP-type"/>
</dbReference>
<dbReference type="AlphaFoldDB" id="A0A558R8Z1"/>
<dbReference type="Gene3D" id="3.90.190.10">
    <property type="entry name" value="Protein tyrosine phosphatase superfamily"/>
    <property type="match status" value="1"/>
</dbReference>
<dbReference type="PROSITE" id="PS00383">
    <property type="entry name" value="TYR_PHOSPHATASE_1"/>
    <property type="match status" value="1"/>
</dbReference>
<dbReference type="InterPro" id="IPR001763">
    <property type="entry name" value="Rhodanese-like_dom"/>
</dbReference>
<reference evidence="5 6" key="1">
    <citation type="submission" date="2019-07" db="EMBL/GenBank/DDBJ databases">
        <title>Sphingomonas solaris sp. nov., isolated from a solar panel from Boston, Massachusetts.</title>
        <authorList>
            <person name="Tanner K."/>
            <person name="Pascual J."/>
            <person name="Mancuso C."/>
            <person name="Pereto J."/>
            <person name="Khalil A."/>
            <person name="Vilanova C."/>
        </authorList>
    </citation>
    <scope>NUCLEOTIDE SEQUENCE [LARGE SCALE GENOMIC DNA]</scope>
    <source>
        <strain evidence="5 6">R4DWN</strain>
    </source>
</reference>
<feature type="domain" description="Rhodanese" evidence="4">
    <location>
        <begin position="120"/>
        <end position="209"/>
    </location>
</feature>
<gene>
    <name evidence="5" type="ORF">FOY91_06030</name>
</gene>
<dbReference type="RefSeq" id="WP_145149150.1">
    <property type="nucleotide sequence ID" value="NZ_VNIM01000016.1"/>
</dbReference>
<comment type="similarity">
    <text evidence="1">Belongs to the protein-tyrosine phosphatase family.</text>
</comment>
<sequence>MSDRSREALAELEHAYNLRDLGGAMTVDRRRVRHGLLFRSAALCEIDDRERALFEAMGLALLIDLRTSAERAHAPTAIPVRAWSRDYGGSGGEIHTIWRQPDLTPQGARALMLDVYRAMPDEQAAAYAELLRRIADGDLPLLFHCTAGKDRTGVAAALLLDLLGVPREAIEADYLRTRTTLRHGLARVRAALVEMGLPRWSDAVLEPVLGVEPDYIEAMFRSVEQSCGSVAGYARNRLGMGEEAIARLRDRLLTPPTND</sequence>
<evidence type="ECO:0000313" key="6">
    <source>
        <dbReference type="Proteomes" id="UP000318681"/>
    </source>
</evidence>
<comment type="caution">
    <text evidence="5">The sequence shown here is derived from an EMBL/GenBank/DDBJ whole genome shotgun (WGS) entry which is preliminary data.</text>
</comment>
<dbReference type="PANTHER" id="PTHR31126:SF1">
    <property type="entry name" value="TYROSINE SPECIFIC PROTEIN PHOSPHATASES DOMAIN-CONTAINING PROTEIN"/>
    <property type="match status" value="1"/>
</dbReference>
<evidence type="ECO:0000256" key="1">
    <source>
        <dbReference type="ARBA" id="ARBA00009580"/>
    </source>
</evidence>
<evidence type="ECO:0000313" key="5">
    <source>
        <dbReference type="EMBL" id="TVV75836.1"/>
    </source>
</evidence>
<evidence type="ECO:0000256" key="2">
    <source>
        <dbReference type="ARBA" id="ARBA00013064"/>
    </source>
</evidence>
<dbReference type="PROSITE" id="PS50206">
    <property type="entry name" value="RHODANESE_3"/>
    <property type="match status" value="1"/>
</dbReference>
<feature type="domain" description="Tyrosine specific protein phosphatases" evidence="3">
    <location>
        <begin position="125"/>
        <end position="193"/>
    </location>
</feature>
<protein>
    <recommendedName>
        <fullName evidence="2">protein-tyrosine-phosphatase</fullName>
        <ecNumber evidence="2">3.1.3.48</ecNumber>
    </recommendedName>
</protein>